<sequence length="125" mass="14422">MSSKRSAILELFQQGKRPFVCLMYLDKQCQMQSALSKSLTMKVDIQEVWVKSSVNSSRDRKAIEKRVQKNPRVSMRQIALDMGIRDKPVRQIAKTKLGLKPYKLQKFSFSLKKTNSYGSRDSGNF</sequence>
<accession>A0A8X6W0M3</accession>
<proteinExistence type="predicted"/>
<evidence type="ECO:0000313" key="1">
    <source>
        <dbReference type="EMBL" id="GFY26078.1"/>
    </source>
</evidence>
<reference evidence="1" key="1">
    <citation type="submission" date="2020-08" db="EMBL/GenBank/DDBJ databases">
        <title>Multicomponent nature underlies the extraordinary mechanical properties of spider dragline silk.</title>
        <authorList>
            <person name="Kono N."/>
            <person name="Nakamura H."/>
            <person name="Mori M."/>
            <person name="Yoshida Y."/>
            <person name="Ohtoshi R."/>
            <person name="Malay A.D."/>
            <person name="Moran D.A.P."/>
            <person name="Tomita M."/>
            <person name="Numata K."/>
            <person name="Arakawa K."/>
        </authorList>
    </citation>
    <scope>NUCLEOTIDE SEQUENCE</scope>
</reference>
<comment type="caution">
    <text evidence="1">The sequence shown here is derived from an EMBL/GenBank/DDBJ whole genome shotgun (WGS) entry which is preliminary data.</text>
</comment>
<name>A0A8X6W0M3_TRICX</name>
<gene>
    <name evidence="1" type="primary">AVEN_135796_1</name>
    <name evidence="1" type="ORF">TNCV_353961</name>
</gene>
<evidence type="ECO:0000313" key="2">
    <source>
        <dbReference type="Proteomes" id="UP000887159"/>
    </source>
</evidence>
<dbReference type="AlphaFoldDB" id="A0A8X6W0M3"/>
<protein>
    <submittedName>
        <fullName evidence="1">Uncharacterized protein</fullName>
    </submittedName>
</protein>
<organism evidence="1 2">
    <name type="scientific">Trichonephila clavipes</name>
    <name type="common">Golden silk orbweaver</name>
    <name type="synonym">Nephila clavipes</name>
    <dbReference type="NCBI Taxonomy" id="2585209"/>
    <lineage>
        <taxon>Eukaryota</taxon>
        <taxon>Metazoa</taxon>
        <taxon>Ecdysozoa</taxon>
        <taxon>Arthropoda</taxon>
        <taxon>Chelicerata</taxon>
        <taxon>Arachnida</taxon>
        <taxon>Araneae</taxon>
        <taxon>Araneomorphae</taxon>
        <taxon>Entelegynae</taxon>
        <taxon>Araneoidea</taxon>
        <taxon>Nephilidae</taxon>
        <taxon>Trichonephila</taxon>
    </lineage>
</organism>
<keyword evidence="2" id="KW-1185">Reference proteome</keyword>
<dbReference type="Proteomes" id="UP000887159">
    <property type="component" value="Unassembled WGS sequence"/>
</dbReference>
<dbReference type="EMBL" id="BMAU01021374">
    <property type="protein sequence ID" value="GFY26078.1"/>
    <property type="molecule type" value="Genomic_DNA"/>
</dbReference>